<dbReference type="PANTHER" id="PTHR30250">
    <property type="entry name" value="PST FAMILY PREDICTED COLANIC ACID TRANSPORTER"/>
    <property type="match status" value="1"/>
</dbReference>
<dbReference type="Pfam" id="PF13440">
    <property type="entry name" value="Polysacc_synt_3"/>
    <property type="match status" value="1"/>
</dbReference>
<organism evidence="7 8">
    <name type="scientific">Maribacter luteus</name>
    <dbReference type="NCBI Taxonomy" id="2594478"/>
    <lineage>
        <taxon>Bacteria</taxon>
        <taxon>Pseudomonadati</taxon>
        <taxon>Bacteroidota</taxon>
        <taxon>Flavobacteriia</taxon>
        <taxon>Flavobacteriales</taxon>
        <taxon>Flavobacteriaceae</taxon>
        <taxon>Maribacter</taxon>
    </lineage>
</organism>
<feature type="transmembrane region" description="Helical" evidence="6">
    <location>
        <begin position="357"/>
        <end position="374"/>
    </location>
</feature>
<keyword evidence="2" id="KW-1003">Cell membrane</keyword>
<accession>A0A6I2MUV9</accession>
<feature type="transmembrane region" description="Helical" evidence="6">
    <location>
        <begin position="32"/>
        <end position="52"/>
    </location>
</feature>
<dbReference type="Proteomes" id="UP000443153">
    <property type="component" value="Unassembled WGS sequence"/>
</dbReference>
<feature type="transmembrane region" description="Helical" evidence="6">
    <location>
        <begin position="174"/>
        <end position="194"/>
    </location>
</feature>
<comment type="caution">
    <text evidence="7">The sequence shown here is derived from an EMBL/GenBank/DDBJ whole genome shotgun (WGS) entry which is preliminary data.</text>
</comment>
<dbReference type="InterPro" id="IPR050833">
    <property type="entry name" value="Poly_Biosynth_Transport"/>
</dbReference>
<dbReference type="PANTHER" id="PTHR30250:SF11">
    <property type="entry name" value="O-ANTIGEN TRANSPORTER-RELATED"/>
    <property type="match status" value="1"/>
</dbReference>
<dbReference type="GO" id="GO:0005886">
    <property type="term" value="C:plasma membrane"/>
    <property type="evidence" value="ECO:0007669"/>
    <property type="project" value="UniProtKB-SubCell"/>
</dbReference>
<evidence type="ECO:0000256" key="5">
    <source>
        <dbReference type="ARBA" id="ARBA00023136"/>
    </source>
</evidence>
<keyword evidence="4 6" id="KW-1133">Transmembrane helix</keyword>
<evidence type="ECO:0000256" key="6">
    <source>
        <dbReference type="SAM" id="Phobius"/>
    </source>
</evidence>
<proteinExistence type="predicted"/>
<feature type="transmembrane region" description="Helical" evidence="6">
    <location>
        <begin position="108"/>
        <end position="131"/>
    </location>
</feature>
<dbReference type="RefSeq" id="WP_154369979.1">
    <property type="nucleotide sequence ID" value="NZ_WKJH01000030.1"/>
</dbReference>
<feature type="transmembrane region" description="Helical" evidence="6">
    <location>
        <begin position="317"/>
        <end position="337"/>
    </location>
</feature>
<keyword evidence="8" id="KW-1185">Reference proteome</keyword>
<reference evidence="7 8" key="1">
    <citation type="submission" date="2019-11" db="EMBL/GenBank/DDBJ databases">
        <title>Maribacter lutea sp. nov., a marine bacterium isolated from intertidal sand.</title>
        <authorList>
            <person name="Liu A."/>
        </authorList>
    </citation>
    <scope>NUCLEOTIDE SEQUENCE [LARGE SCALE GENOMIC DNA]</scope>
    <source>
        <strain evidence="7 8">RZ05</strain>
    </source>
</reference>
<sequence>MGKAAGTIQVLHQKIGSVMVGKLKKLGKEKNLSSLLSNVSVAFAGLLSFMLLTRQLDKEAFGDWVLFITLSTFVDLLRFGLTRNASVRLLSGTTFTEKKQILGSSYRINLWLLIIIILVCWVLALVLNFLVIDVNNGYELFLIWYPILALANLGWNNALALFQAEQNFNRMMVVRLLNVGLFLVFLLLNHFWLGLGLMEIIWVNLFVNLVSSLWCTLRKWDGLLYLPNAVKPVEKELIHFGKYSMGTLVSSSLLKSADTFIIGLSPFLGSAGIAMYAIPLKLTDLLGIPLNSFTMTAYPRMSKSCLEGKMHEARKIFYTYTGIITLLFLPVAIFSFIMAEEMVLFLGGDNYADSLPLLTFIFRIFTVYVMLLPLDRFTGVLLDSLNRPKYNLYKVIVMTLANILIDIIAVFVFESLVLVAVGTVLFTLIGIFMGFYLLRKEIEIHSKDMITESFLFIKKLKTHLPV</sequence>
<name>A0A6I2MUV9_9FLAO</name>
<evidence type="ECO:0000256" key="4">
    <source>
        <dbReference type="ARBA" id="ARBA00022989"/>
    </source>
</evidence>
<evidence type="ECO:0000256" key="3">
    <source>
        <dbReference type="ARBA" id="ARBA00022692"/>
    </source>
</evidence>
<protein>
    <submittedName>
        <fullName evidence="7">Oligosaccharide flippase family protein</fullName>
    </submittedName>
</protein>
<keyword evidence="5 6" id="KW-0472">Membrane</keyword>
<dbReference type="OrthoDB" id="629958at2"/>
<keyword evidence="3 6" id="KW-0812">Transmembrane</keyword>
<evidence type="ECO:0000313" key="7">
    <source>
        <dbReference type="EMBL" id="MRX66304.1"/>
    </source>
</evidence>
<feature type="transmembrane region" description="Helical" evidence="6">
    <location>
        <begin position="143"/>
        <end position="162"/>
    </location>
</feature>
<evidence type="ECO:0000313" key="8">
    <source>
        <dbReference type="Proteomes" id="UP000443153"/>
    </source>
</evidence>
<comment type="subcellular location">
    <subcellularLocation>
        <location evidence="1">Cell membrane</location>
        <topology evidence="1">Multi-pass membrane protein</topology>
    </subcellularLocation>
</comment>
<feature type="transmembrane region" description="Helical" evidence="6">
    <location>
        <begin position="419"/>
        <end position="438"/>
    </location>
</feature>
<dbReference type="AlphaFoldDB" id="A0A6I2MUV9"/>
<dbReference type="EMBL" id="WKJH01000030">
    <property type="protein sequence ID" value="MRX66304.1"/>
    <property type="molecule type" value="Genomic_DNA"/>
</dbReference>
<evidence type="ECO:0000256" key="2">
    <source>
        <dbReference type="ARBA" id="ARBA00022475"/>
    </source>
</evidence>
<evidence type="ECO:0000256" key="1">
    <source>
        <dbReference type="ARBA" id="ARBA00004651"/>
    </source>
</evidence>
<gene>
    <name evidence="7" type="ORF">GJ691_19280</name>
</gene>
<feature type="transmembrane region" description="Helical" evidence="6">
    <location>
        <begin position="64"/>
        <end position="81"/>
    </location>
</feature>
<feature type="transmembrane region" description="Helical" evidence="6">
    <location>
        <begin position="395"/>
        <end position="413"/>
    </location>
</feature>